<comment type="caution">
    <text evidence="1">The sequence shown here is derived from an EMBL/GenBank/DDBJ whole genome shotgun (WGS) entry which is preliminary data.</text>
</comment>
<sequence length="62" mass="7304">MNIPNTFLEYVEATPNKEDFPDWKIQEVEGSFIAHKDLYYFDESIFVKVAIKCCHNTTTRES</sequence>
<evidence type="ECO:0000313" key="1">
    <source>
        <dbReference type="EMBL" id="MBN3546697.1"/>
    </source>
</evidence>
<gene>
    <name evidence="1" type="ORF">JYA64_15425</name>
</gene>
<name>A0ABS2ZES4_9BACL</name>
<dbReference type="EMBL" id="JAFHKS010000044">
    <property type="protein sequence ID" value="MBN3546697.1"/>
    <property type="molecule type" value="Genomic_DNA"/>
</dbReference>
<reference evidence="1 2" key="1">
    <citation type="submission" date="2021-01" db="EMBL/GenBank/DDBJ databases">
        <title>Genome Sequencing of Type Strains.</title>
        <authorList>
            <person name="Lemaire J.F."/>
            <person name="Inderbitzin P."/>
            <person name="Collins S.B."/>
            <person name="Wespe N."/>
            <person name="Knight-Connoni V."/>
        </authorList>
    </citation>
    <scope>NUCLEOTIDE SEQUENCE [LARGE SCALE GENOMIC DNA]</scope>
    <source>
        <strain evidence="1 2">DSM 14730</strain>
    </source>
</reference>
<keyword evidence="2" id="KW-1185">Reference proteome</keyword>
<proteinExistence type="predicted"/>
<organism evidence="1 2">
    <name type="scientific">Fictibacillus barbaricus</name>
    <dbReference type="NCBI Taxonomy" id="182136"/>
    <lineage>
        <taxon>Bacteria</taxon>
        <taxon>Bacillati</taxon>
        <taxon>Bacillota</taxon>
        <taxon>Bacilli</taxon>
        <taxon>Bacillales</taxon>
        <taxon>Fictibacillaceae</taxon>
        <taxon>Fictibacillus</taxon>
    </lineage>
</organism>
<dbReference type="Proteomes" id="UP001319060">
    <property type="component" value="Unassembled WGS sequence"/>
</dbReference>
<protein>
    <submittedName>
        <fullName evidence="1">Uncharacterized protein</fullName>
    </submittedName>
</protein>
<evidence type="ECO:0000313" key="2">
    <source>
        <dbReference type="Proteomes" id="UP001319060"/>
    </source>
</evidence>
<dbReference type="RefSeq" id="WP_188401001.1">
    <property type="nucleotide sequence ID" value="NZ_BMCE01000001.1"/>
</dbReference>
<accession>A0ABS2ZES4</accession>